<organism evidence="3 4">
    <name type="scientific">Planomonospora venezuelensis</name>
    <dbReference type="NCBI Taxonomy" id="1999"/>
    <lineage>
        <taxon>Bacteria</taxon>
        <taxon>Bacillati</taxon>
        <taxon>Actinomycetota</taxon>
        <taxon>Actinomycetes</taxon>
        <taxon>Streptosporangiales</taxon>
        <taxon>Streptosporangiaceae</taxon>
        <taxon>Planomonospora</taxon>
    </lineage>
</organism>
<dbReference type="Gene3D" id="2.50.20.10">
    <property type="entry name" value="Lipoprotein localisation LolA/LolB/LppX"/>
    <property type="match status" value="1"/>
</dbReference>
<dbReference type="PANTHER" id="PTHR37507:SF2">
    <property type="entry name" value="SPORULATION PROTEIN YDCC"/>
    <property type="match status" value="1"/>
</dbReference>
<keyword evidence="2" id="KW-0812">Transmembrane</keyword>
<accession>A0A841DD97</accession>
<evidence type="ECO:0000256" key="2">
    <source>
        <dbReference type="SAM" id="Phobius"/>
    </source>
</evidence>
<keyword evidence="2" id="KW-1133">Transmembrane helix</keyword>
<keyword evidence="3" id="KW-0449">Lipoprotein</keyword>
<dbReference type="SUPFAM" id="SSF89392">
    <property type="entry name" value="Prokaryotic lipoproteins and lipoprotein localization factors"/>
    <property type="match status" value="1"/>
</dbReference>
<sequence>MPERTQQQRRARRGRAVRWGVPIAAVAVVAGAVGAGPVIAAVQGDPVLPERTAEQLLADALKAAESGPAPMSGTVLQTASFGVPGLPEVSGMGGTSPAALLTGSHELKVWYGGGEKVRLALPGRMSETDLIVNGDQVWLWESDSSTATRIKSTGKAFEERPEHPEALPTATTPQQLAKEVLQRAGAGTAVGVSSSEKVAGRDAYQLTLAPKDASSLVKEVKLALDGETFVPLRVQVYAKSAAEPAFEIGFTSVSFTPPAPENFAFTPPAGAKVEEQSLEELAQAMGADPQDRQEKGEQLAGGLRTVGEGWTAVAVLPFSERDLGAGAPRGREGEQAGGSGAEEAGSPETAALADALLKAATPVSGPWGSGKVVRTKLVSALLTDDGRLLVGAVTPEKLTEVAGR</sequence>
<evidence type="ECO:0000313" key="3">
    <source>
        <dbReference type="EMBL" id="MBB5966404.1"/>
    </source>
</evidence>
<dbReference type="RefSeq" id="WP_184946493.1">
    <property type="nucleotide sequence ID" value="NZ_BAAAWZ010000001.1"/>
</dbReference>
<gene>
    <name evidence="3" type="ORF">FHS22_005695</name>
</gene>
<feature type="compositionally biased region" description="Basic and acidic residues" evidence="1">
    <location>
        <begin position="321"/>
        <end position="334"/>
    </location>
</feature>
<keyword evidence="2" id="KW-0472">Membrane</keyword>
<dbReference type="PANTHER" id="PTHR37507">
    <property type="entry name" value="SPORULATION PROTEIN YDCC"/>
    <property type="match status" value="1"/>
</dbReference>
<proteinExistence type="predicted"/>
<dbReference type="InterPro" id="IPR052944">
    <property type="entry name" value="Sporulation_related"/>
</dbReference>
<feature type="transmembrane region" description="Helical" evidence="2">
    <location>
        <begin position="21"/>
        <end position="42"/>
    </location>
</feature>
<name>A0A841DD97_PLAVE</name>
<keyword evidence="4" id="KW-1185">Reference proteome</keyword>
<feature type="region of interest" description="Disordered" evidence="1">
    <location>
        <begin position="321"/>
        <end position="346"/>
    </location>
</feature>
<comment type="caution">
    <text evidence="3">The sequence shown here is derived from an EMBL/GenBank/DDBJ whole genome shotgun (WGS) entry which is preliminary data.</text>
</comment>
<dbReference type="EMBL" id="JACHJJ010000023">
    <property type="protein sequence ID" value="MBB5966404.1"/>
    <property type="molecule type" value="Genomic_DNA"/>
</dbReference>
<dbReference type="Proteomes" id="UP000562352">
    <property type="component" value="Unassembled WGS sequence"/>
</dbReference>
<dbReference type="InterPro" id="IPR029046">
    <property type="entry name" value="LolA/LolB/LppX"/>
</dbReference>
<dbReference type="AlphaFoldDB" id="A0A841DD97"/>
<reference evidence="3 4" key="1">
    <citation type="submission" date="2020-08" db="EMBL/GenBank/DDBJ databases">
        <title>Genomic Encyclopedia of Type Strains, Phase III (KMG-III): the genomes of soil and plant-associated and newly described type strains.</title>
        <authorList>
            <person name="Whitman W."/>
        </authorList>
    </citation>
    <scope>NUCLEOTIDE SEQUENCE [LARGE SCALE GENOMIC DNA]</scope>
    <source>
        <strain evidence="3 4">CECT 3303</strain>
    </source>
</reference>
<protein>
    <submittedName>
        <fullName evidence="3">Outer membrane lipoprotein-sorting protein</fullName>
    </submittedName>
</protein>
<evidence type="ECO:0000256" key="1">
    <source>
        <dbReference type="SAM" id="MobiDB-lite"/>
    </source>
</evidence>
<evidence type="ECO:0000313" key="4">
    <source>
        <dbReference type="Proteomes" id="UP000562352"/>
    </source>
</evidence>